<comment type="caution">
    <text evidence="2">The sequence shown here is derived from an EMBL/GenBank/DDBJ whole genome shotgun (WGS) entry which is preliminary data.</text>
</comment>
<organism evidence="2 3">
    <name type="scientific">Acrasis kona</name>
    <dbReference type="NCBI Taxonomy" id="1008807"/>
    <lineage>
        <taxon>Eukaryota</taxon>
        <taxon>Discoba</taxon>
        <taxon>Heterolobosea</taxon>
        <taxon>Tetramitia</taxon>
        <taxon>Eutetramitia</taxon>
        <taxon>Acrasidae</taxon>
        <taxon>Acrasis</taxon>
    </lineage>
</organism>
<evidence type="ECO:0000256" key="1">
    <source>
        <dbReference type="ARBA" id="ARBA00022737"/>
    </source>
</evidence>
<dbReference type="Proteomes" id="UP001431209">
    <property type="component" value="Unassembled WGS sequence"/>
</dbReference>
<accession>A0AAW2ZRQ2</accession>
<evidence type="ECO:0000313" key="3">
    <source>
        <dbReference type="Proteomes" id="UP001431209"/>
    </source>
</evidence>
<proteinExistence type="predicted"/>
<gene>
    <name evidence="2" type="ORF">AKO1_000900</name>
</gene>
<protein>
    <recommendedName>
        <fullName evidence="4">NHL repeat-containing protein</fullName>
    </recommendedName>
</protein>
<dbReference type="AlphaFoldDB" id="A0AAW2ZRQ2"/>
<reference evidence="2 3" key="1">
    <citation type="submission" date="2024-03" db="EMBL/GenBank/DDBJ databases">
        <title>The Acrasis kona genome and developmental transcriptomes reveal deep origins of eukaryotic multicellular pathways.</title>
        <authorList>
            <person name="Sheikh S."/>
            <person name="Fu C.-J."/>
            <person name="Brown M.W."/>
            <person name="Baldauf S.L."/>
        </authorList>
    </citation>
    <scope>NUCLEOTIDE SEQUENCE [LARGE SCALE GENOMIC DNA]</scope>
    <source>
        <strain evidence="2 3">ATCC MYA-3509</strain>
    </source>
</reference>
<dbReference type="InterPro" id="IPR011042">
    <property type="entry name" value="6-blade_b-propeller_TolB-like"/>
</dbReference>
<dbReference type="Gene3D" id="2.120.10.30">
    <property type="entry name" value="TolB, C-terminal domain"/>
    <property type="match status" value="1"/>
</dbReference>
<dbReference type="InterPro" id="IPR001258">
    <property type="entry name" value="NHL_repeat"/>
</dbReference>
<sequence>MVSTIAGTEEFGYNGDNIPATSALLSYTSGLAVDSINNLVYIADTTNHRIRVVNCTSVLIDTFAGTGEHGYNGDNIPATSAMLYTPFGVTLTAPIISFILQTQEIIAQGSFIAQVA</sequence>
<evidence type="ECO:0008006" key="4">
    <source>
        <dbReference type="Google" id="ProtNLM"/>
    </source>
</evidence>
<evidence type="ECO:0000313" key="2">
    <source>
        <dbReference type="EMBL" id="KAL0491475.1"/>
    </source>
</evidence>
<keyword evidence="3" id="KW-1185">Reference proteome</keyword>
<dbReference type="Pfam" id="PF01436">
    <property type="entry name" value="NHL"/>
    <property type="match status" value="1"/>
</dbReference>
<keyword evidence="1" id="KW-0677">Repeat</keyword>
<dbReference type="EMBL" id="JAOPGA020001808">
    <property type="protein sequence ID" value="KAL0491475.1"/>
    <property type="molecule type" value="Genomic_DNA"/>
</dbReference>
<name>A0AAW2ZRQ2_9EUKA</name>
<dbReference type="SUPFAM" id="SSF63825">
    <property type="entry name" value="YWTD domain"/>
    <property type="match status" value="1"/>
</dbReference>